<dbReference type="Proteomes" id="UP000295777">
    <property type="component" value="Unassembled WGS sequence"/>
</dbReference>
<comment type="cofactor">
    <cofactor evidence="1">
        <name>Mg(2+)</name>
        <dbReference type="ChEBI" id="CHEBI:18420"/>
    </cofactor>
</comment>
<dbReference type="Gene3D" id="3.20.20.60">
    <property type="entry name" value="Phosphoenolpyruvate-binding domains"/>
    <property type="match status" value="1"/>
</dbReference>
<dbReference type="Pfam" id="PF03328">
    <property type="entry name" value="HpcH_HpaI"/>
    <property type="match status" value="1"/>
</dbReference>
<gene>
    <name evidence="7" type="ORF">CLV27_1609</name>
</gene>
<sequence>MVLEELFDVAEKVVEGVEGIESLEKFPEEAEPLRKPFENPFRRSALIVSGDRPRHLKKVFLREADVIIFNVEDGVAESNKKFARLLLKKFLKNVPFDGNKEVVIRINPLDSAFFWEDVLELLPVVPHAIRLSKVEKPEDVVVLDGIMKAYELSAGLPEKSIKIQLSIETGKAVERLSEILSASERINAAYLGILDLFADLGLSQELTKSSPLATYLKSKFVSTCRAFNVSPIAPAYQDYADLEGFEKEALEEKELGFAGKMCISVKQVGIANRVFSPTEEEIEEAKRIVALYERALKEGRGGITYNGKFIDQPIYRDAINKLKFLGI</sequence>
<dbReference type="InterPro" id="IPR005000">
    <property type="entry name" value="Aldolase/citrate-lyase_domain"/>
</dbReference>
<name>A0A4R1G8U8_9BACT</name>
<dbReference type="SUPFAM" id="SSF51621">
    <property type="entry name" value="Phosphoenolpyruvate/pyruvate domain"/>
    <property type="match status" value="1"/>
</dbReference>
<feature type="domain" description="HpcH/HpaI aldolase/citrate lyase" evidence="6">
    <location>
        <begin position="43"/>
        <end position="263"/>
    </location>
</feature>
<dbReference type="RefSeq" id="WP_243644917.1">
    <property type="nucleotide sequence ID" value="NZ_SMFV01000006.1"/>
</dbReference>
<evidence type="ECO:0000256" key="4">
    <source>
        <dbReference type="PIRSR" id="PIRSR015582-1"/>
    </source>
</evidence>
<dbReference type="GO" id="GO:0006107">
    <property type="term" value="P:oxaloacetate metabolic process"/>
    <property type="evidence" value="ECO:0007669"/>
    <property type="project" value="TreeGrafter"/>
</dbReference>
<dbReference type="InterPro" id="IPR015813">
    <property type="entry name" value="Pyrv/PenolPyrv_kinase-like_dom"/>
</dbReference>
<reference evidence="7 8" key="1">
    <citation type="submission" date="2019-03" db="EMBL/GenBank/DDBJ databases">
        <title>Genomic Encyclopedia of Archaeal and Bacterial Type Strains, Phase II (KMG-II): from individual species to whole genera.</title>
        <authorList>
            <person name="Goeker M."/>
        </authorList>
    </citation>
    <scope>NUCLEOTIDE SEQUENCE [LARGE SCALE GENOMIC DNA]</scope>
    <source>
        <strain evidence="7 8">DSM 24425</strain>
    </source>
</reference>
<dbReference type="PANTHER" id="PTHR32308">
    <property type="entry name" value="LYASE BETA SUBUNIT, PUTATIVE (AFU_ORTHOLOGUE AFUA_4G13030)-RELATED"/>
    <property type="match status" value="1"/>
</dbReference>
<evidence type="ECO:0000313" key="8">
    <source>
        <dbReference type="Proteomes" id="UP000295777"/>
    </source>
</evidence>
<dbReference type="EMBL" id="SMFV01000006">
    <property type="protein sequence ID" value="TCK02895.1"/>
    <property type="molecule type" value="Genomic_DNA"/>
</dbReference>
<proteinExistence type="predicted"/>
<keyword evidence="8" id="KW-1185">Reference proteome</keyword>
<evidence type="ECO:0000256" key="5">
    <source>
        <dbReference type="PIRSR" id="PIRSR015582-2"/>
    </source>
</evidence>
<dbReference type="InterPro" id="IPR011206">
    <property type="entry name" value="Citrate_lyase_beta/mcl1/mcl2"/>
</dbReference>
<keyword evidence="3 5" id="KW-0460">Magnesium</keyword>
<dbReference type="PANTHER" id="PTHR32308:SF0">
    <property type="entry name" value="HPCH_HPAI ALDOLASE_CITRATE LYASE DOMAIN-CONTAINING PROTEIN"/>
    <property type="match status" value="1"/>
</dbReference>
<dbReference type="InterPro" id="IPR040442">
    <property type="entry name" value="Pyrv_kinase-like_dom_sf"/>
</dbReference>
<organism evidence="7 8">
    <name type="scientific">Phorcysia thermohydrogeniphila</name>
    <dbReference type="NCBI Taxonomy" id="936138"/>
    <lineage>
        <taxon>Bacteria</taxon>
        <taxon>Pseudomonadati</taxon>
        <taxon>Aquificota</taxon>
        <taxon>Aquificia</taxon>
        <taxon>Desulfurobacteriales</taxon>
        <taxon>Desulfurobacteriaceae</taxon>
        <taxon>Phorcysia</taxon>
    </lineage>
</organism>
<evidence type="ECO:0000256" key="2">
    <source>
        <dbReference type="ARBA" id="ARBA00022723"/>
    </source>
</evidence>
<feature type="binding site" evidence="4">
    <location>
        <position position="105"/>
    </location>
    <ligand>
        <name>substrate</name>
    </ligand>
</feature>
<dbReference type="GO" id="GO:0016829">
    <property type="term" value="F:lyase activity"/>
    <property type="evidence" value="ECO:0007669"/>
    <property type="project" value="UniProtKB-KW"/>
</dbReference>
<accession>A0A4R1G8U8</accession>
<feature type="binding site" evidence="4">
    <location>
        <position position="168"/>
    </location>
    <ligand>
        <name>substrate</name>
    </ligand>
</feature>
<dbReference type="AlphaFoldDB" id="A0A4R1G8U8"/>
<keyword evidence="2 5" id="KW-0479">Metal-binding</keyword>
<feature type="binding site" evidence="5">
    <location>
        <position position="195"/>
    </location>
    <ligand>
        <name>Mg(2+)</name>
        <dbReference type="ChEBI" id="CHEBI:18420"/>
    </ligand>
</feature>
<evidence type="ECO:0000256" key="1">
    <source>
        <dbReference type="ARBA" id="ARBA00001946"/>
    </source>
</evidence>
<keyword evidence="7" id="KW-0456">Lyase</keyword>
<evidence type="ECO:0000259" key="6">
    <source>
        <dbReference type="Pfam" id="PF03328"/>
    </source>
</evidence>
<evidence type="ECO:0000256" key="3">
    <source>
        <dbReference type="ARBA" id="ARBA00022842"/>
    </source>
</evidence>
<protein>
    <submittedName>
        <fullName evidence="7">Citrate lyase subunit beta/citryl-CoA lyase</fullName>
    </submittedName>
</protein>
<dbReference type="GO" id="GO:0000287">
    <property type="term" value="F:magnesium ion binding"/>
    <property type="evidence" value="ECO:0007669"/>
    <property type="project" value="TreeGrafter"/>
</dbReference>
<dbReference type="PIRSF" id="PIRSF015582">
    <property type="entry name" value="Cit_lyase_B"/>
    <property type="match status" value="1"/>
</dbReference>
<feature type="binding site" evidence="5">
    <location>
        <position position="168"/>
    </location>
    <ligand>
        <name>Mg(2+)</name>
        <dbReference type="ChEBI" id="CHEBI:18420"/>
    </ligand>
</feature>
<evidence type="ECO:0000313" key="7">
    <source>
        <dbReference type="EMBL" id="TCK02895.1"/>
    </source>
</evidence>
<comment type="caution">
    <text evidence="7">The sequence shown here is derived from an EMBL/GenBank/DDBJ whole genome shotgun (WGS) entry which is preliminary data.</text>
</comment>